<organism evidence="1 2">
    <name type="scientific">Lentinula aff. lateritia</name>
    <dbReference type="NCBI Taxonomy" id="2804960"/>
    <lineage>
        <taxon>Eukaryota</taxon>
        <taxon>Fungi</taxon>
        <taxon>Dikarya</taxon>
        <taxon>Basidiomycota</taxon>
        <taxon>Agaricomycotina</taxon>
        <taxon>Agaricomycetes</taxon>
        <taxon>Agaricomycetidae</taxon>
        <taxon>Agaricales</taxon>
        <taxon>Marasmiineae</taxon>
        <taxon>Omphalotaceae</taxon>
        <taxon>Lentinula</taxon>
    </lineage>
</organism>
<keyword evidence="2" id="KW-1185">Reference proteome</keyword>
<dbReference type="EMBL" id="MU795885">
    <property type="protein sequence ID" value="KAJ3804635.1"/>
    <property type="molecule type" value="Genomic_DNA"/>
</dbReference>
<dbReference type="Proteomes" id="UP001163835">
    <property type="component" value="Unassembled WGS sequence"/>
</dbReference>
<protein>
    <submittedName>
        <fullName evidence="1">Uncharacterized protein</fullName>
    </submittedName>
</protein>
<evidence type="ECO:0000313" key="2">
    <source>
        <dbReference type="Proteomes" id="UP001163835"/>
    </source>
</evidence>
<evidence type="ECO:0000313" key="1">
    <source>
        <dbReference type="EMBL" id="KAJ3804635.1"/>
    </source>
</evidence>
<sequence>MASTSSQTRSSAATTLLPTSLLEAQVLLSDLKLKSTLPLFFESPVFQCLRQGDYVSPVLDFQTLPDYNGSSPFPAFSYPRSLLPFCFPSGTSRPLSVASGLDLFCSSEMAVRTLQVLTDDLPPTESAEVYNIFEEASPFLVYIHDFWMGRANCPLFAEWILLTAEWLSRNLPAFLHDSLAQQWGILPEHRSTFQDASDFEHFPTIPIPFCLRFRKGSAMICLVPSTELDPFASLRGQGVLSGNASAVPPSNTSETLSPPPATKAPVVPPRALRRNREIEGLKADASMFLSSLLSTRAKDSDNELVSGFPSVDSAPRASSSSKASVGRKEPKSKTTVKVVEDSKASKPTPSAMAYKRVRLPPHSRKITPITAKGKSRQVVVSDDDSASNEVESEDGDEDEDEEEDAAPPPKRLKTASIILASLPHCSIKRVSVPKRVTKAAGKSTPEHSPHSTFQPVLLADAQGCLRLPELSTGNFTPFPKFNHARSTLTSSSWAPFWRLKMLISRCRMMQVNRVIRDPSIPSQACISALAQGDLEANSAPLPGYKCQACSSRSLKCLGSLDVELAMDALNALHKASTSNLANSLRRAMDLNDQLKQTGSLFDTTKELFLRSILDLQNAGADPIVILKALKAAEPNRRAITLNEWTLMATLFRWPSPFNLSGLDFDNRTPGEWIDLLRSIHSGESTARIDGHGHLVKYSPPPDSAAEVMEGLNDVERGSADEGTSSQVGGSVPMELDLPTIESLAELPLSPEKGAEPAQTLAS</sequence>
<gene>
    <name evidence="1" type="ORF">F5876DRAFT_82837</name>
</gene>
<name>A0ACC1TIS3_9AGAR</name>
<accession>A0ACC1TIS3</accession>
<reference evidence="1" key="1">
    <citation type="submission" date="2022-09" db="EMBL/GenBank/DDBJ databases">
        <title>A Global Phylogenomic Analysis of the Shiitake Genus Lentinula.</title>
        <authorList>
            <consortium name="DOE Joint Genome Institute"/>
            <person name="Sierra-Patev S."/>
            <person name="Min B."/>
            <person name="Naranjo-Ortiz M."/>
            <person name="Looney B."/>
            <person name="Konkel Z."/>
            <person name="Slot J.C."/>
            <person name="Sakamoto Y."/>
            <person name="Steenwyk J.L."/>
            <person name="Rokas A."/>
            <person name="Carro J."/>
            <person name="Camarero S."/>
            <person name="Ferreira P."/>
            <person name="Molpeceres G."/>
            <person name="Ruiz-Duenas F.J."/>
            <person name="Serrano A."/>
            <person name="Henrissat B."/>
            <person name="Drula E."/>
            <person name="Hughes K.W."/>
            <person name="Mata J.L."/>
            <person name="Ishikawa N.K."/>
            <person name="Vargas-Isla R."/>
            <person name="Ushijima S."/>
            <person name="Smith C.A."/>
            <person name="Ahrendt S."/>
            <person name="Andreopoulos W."/>
            <person name="He G."/>
            <person name="Labutti K."/>
            <person name="Lipzen A."/>
            <person name="Ng V."/>
            <person name="Riley R."/>
            <person name="Sandor L."/>
            <person name="Barry K."/>
            <person name="Martinez A.T."/>
            <person name="Xiao Y."/>
            <person name="Gibbons J.G."/>
            <person name="Terashima K."/>
            <person name="Grigoriev I.V."/>
            <person name="Hibbett D.S."/>
        </authorList>
    </citation>
    <scope>NUCLEOTIDE SEQUENCE</scope>
    <source>
        <strain evidence="1">TMI1499</strain>
    </source>
</reference>
<proteinExistence type="predicted"/>
<comment type="caution">
    <text evidence="1">The sequence shown here is derived from an EMBL/GenBank/DDBJ whole genome shotgun (WGS) entry which is preliminary data.</text>
</comment>